<dbReference type="Gene3D" id="1.10.287.950">
    <property type="entry name" value="Methyl-accepting chemotaxis protein"/>
    <property type="match status" value="1"/>
</dbReference>
<dbReference type="SUPFAM" id="SSF58104">
    <property type="entry name" value="Methyl-accepting chemotaxis protein (MCP) signaling domain"/>
    <property type="match status" value="1"/>
</dbReference>
<sequence>MQLMNENQNNHRTSHNRAVRRRALSTLLSLTTACSALCFPPLSAAAAIGNGVSPTVDEAYYVTLDSYGNPTEASIVKSYNLNGAREITDYGSYDAVQNLTDSTAAETGDGTVRFHFGEKAPERFYFEGKTEAPFRALPWTISLSYQLNGVPTEAEKLAGQKGVVKITVKAVPNPDSSEYMKNNWFLTAVSAFNLNDIVSLEAPDAQIQSLGNIRVAAFLWLPGEEQEYTLSVGAEEFQYEGMTFMMGPINAAGRLGDLKDLREAKEDAEDSWDKMNSAMDELLDSLDSMKSNLSGAAKGLDTLNAVRQNVHSASSRFYGDLDSFLGSMDGLSETLKPLSGHLNATNNSVTDLRQNLKDLNASLLALKDDLDDTKSTLRSLSDDMQNLQDVTSDLDRDTHRVKKDVEGLRALSKSGQDSVNRSISSTLSQMTQLYQAYAAYMKSQGMQPMDAIGDGEVIYDLNSHGSGVATPGNAGLDLRYKGSGTVSVRGMEYPEGSFQSFAIEKLTALGYDTDEISYAVALWNYRREVQNASGKAADIYKRTDSLSENIMNLPLEGLYDFMAAIGTDGEKGFDQAGNLSVELSDSIKELDQLHSTIDSWIPELQSALNDSAAVCDSLQSSAGSLSGFLKTTRDIMRQNSDQLNDGTRAALQNSSGLLKKSADALESNTKFREAKQSLNDLVDDKWDEHTGDKTNLFRLDADAAAESLTSPQNQNVSTVSVLIRSAEIKAEEEENHLHSGDDRDHRSVLQRIAQMFRDLWHALTGWMKH</sequence>
<comment type="caution">
    <text evidence="3">The sequence shown here is derived from an EMBL/GenBank/DDBJ whole genome shotgun (WGS) entry which is preliminary data.</text>
</comment>
<protein>
    <submittedName>
        <fullName evidence="3">Membrane protein</fullName>
    </submittedName>
</protein>
<evidence type="ECO:0000256" key="2">
    <source>
        <dbReference type="SAM" id="SignalP"/>
    </source>
</evidence>
<organism evidence="3 4">
    <name type="scientific">Moryella indoligenes</name>
    <dbReference type="NCBI Taxonomy" id="371674"/>
    <lineage>
        <taxon>Bacteria</taxon>
        <taxon>Bacillati</taxon>
        <taxon>Bacillota</taxon>
        <taxon>Clostridia</taxon>
        <taxon>Lachnospirales</taxon>
        <taxon>Lachnospiraceae</taxon>
        <taxon>Moryella</taxon>
    </lineage>
</organism>
<evidence type="ECO:0000313" key="4">
    <source>
        <dbReference type="Proteomes" id="UP001241537"/>
    </source>
</evidence>
<dbReference type="AlphaFoldDB" id="A0AAE3V939"/>
<evidence type="ECO:0000256" key="1">
    <source>
        <dbReference type="SAM" id="Coils"/>
    </source>
</evidence>
<proteinExistence type="predicted"/>
<feature type="signal peptide" evidence="2">
    <location>
        <begin position="1"/>
        <end position="44"/>
    </location>
</feature>
<feature type="chain" id="PRO_5042178752" evidence="2">
    <location>
        <begin position="45"/>
        <end position="769"/>
    </location>
</feature>
<evidence type="ECO:0000313" key="3">
    <source>
        <dbReference type="EMBL" id="MDQ0151969.1"/>
    </source>
</evidence>
<keyword evidence="2" id="KW-0732">Signal</keyword>
<keyword evidence="4" id="KW-1185">Reference proteome</keyword>
<name>A0AAE3V939_9FIRM</name>
<gene>
    <name evidence="3" type="ORF">J2S20_000651</name>
</gene>
<keyword evidence="1" id="KW-0175">Coiled coil</keyword>
<feature type="coiled-coil region" evidence="1">
    <location>
        <begin position="342"/>
        <end position="397"/>
    </location>
</feature>
<reference evidence="3" key="1">
    <citation type="submission" date="2023-07" db="EMBL/GenBank/DDBJ databases">
        <title>Genomic Encyclopedia of Type Strains, Phase IV (KMG-IV): sequencing the most valuable type-strain genomes for metagenomic binning, comparative biology and taxonomic classification.</title>
        <authorList>
            <person name="Goeker M."/>
        </authorList>
    </citation>
    <scope>NUCLEOTIDE SEQUENCE</scope>
    <source>
        <strain evidence="3">DSM 19659</strain>
    </source>
</reference>
<dbReference type="EMBL" id="JAUSTO010000003">
    <property type="protein sequence ID" value="MDQ0151969.1"/>
    <property type="molecule type" value="Genomic_DNA"/>
</dbReference>
<accession>A0AAE3V939</accession>
<dbReference type="Proteomes" id="UP001241537">
    <property type="component" value="Unassembled WGS sequence"/>
</dbReference>